<feature type="region of interest" description="Disordered" evidence="1">
    <location>
        <begin position="63"/>
        <end position="86"/>
    </location>
</feature>
<keyword evidence="3" id="KW-1185">Reference proteome</keyword>
<reference evidence="2 3" key="1">
    <citation type="submission" date="2017-04" db="EMBL/GenBank/DDBJ databases">
        <authorList>
            <person name="Afonso C.L."/>
            <person name="Miller P.J."/>
            <person name="Scott M.A."/>
            <person name="Spackman E."/>
            <person name="Goraichik I."/>
            <person name="Dimitrov K.M."/>
            <person name="Suarez D.L."/>
            <person name="Swayne D.E."/>
        </authorList>
    </citation>
    <scope>NUCLEOTIDE SEQUENCE [LARGE SCALE GENOMIC DNA]</scope>
    <source>
        <strain evidence="2 3">DSM 43828</strain>
    </source>
</reference>
<dbReference type="AlphaFoldDB" id="A0A1W2FW09"/>
<name>A0A1W2FW09_KIBAR</name>
<dbReference type="EMBL" id="FWXV01000012">
    <property type="protein sequence ID" value="SMD25912.1"/>
    <property type="molecule type" value="Genomic_DNA"/>
</dbReference>
<proteinExistence type="predicted"/>
<evidence type="ECO:0000256" key="1">
    <source>
        <dbReference type="SAM" id="MobiDB-lite"/>
    </source>
</evidence>
<evidence type="ECO:0000313" key="2">
    <source>
        <dbReference type="EMBL" id="SMD25912.1"/>
    </source>
</evidence>
<organism evidence="2 3">
    <name type="scientific">Kibdelosporangium aridum</name>
    <dbReference type="NCBI Taxonomy" id="2030"/>
    <lineage>
        <taxon>Bacteria</taxon>
        <taxon>Bacillati</taxon>
        <taxon>Actinomycetota</taxon>
        <taxon>Actinomycetes</taxon>
        <taxon>Pseudonocardiales</taxon>
        <taxon>Pseudonocardiaceae</taxon>
        <taxon>Kibdelosporangium</taxon>
    </lineage>
</organism>
<accession>A0A1W2FW09</accession>
<dbReference type="Proteomes" id="UP000192674">
    <property type="component" value="Unassembled WGS sequence"/>
</dbReference>
<evidence type="ECO:0000313" key="3">
    <source>
        <dbReference type="Proteomes" id="UP000192674"/>
    </source>
</evidence>
<sequence length="86" mass="9421">MRDRSGPELASGEEFLVTKQGISSFAFLESTPQVNLPVSGPARVQEPYTSEVDAFVRSRLLRADHHPGAGRSETEEAARALHQQSE</sequence>
<gene>
    <name evidence="2" type="ORF">SAMN05661093_09490</name>
</gene>
<protein>
    <submittedName>
        <fullName evidence="2">Uncharacterized protein</fullName>
    </submittedName>
</protein>